<name>A0A919PKR7_9ACTN</name>
<evidence type="ECO:0000313" key="1">
    <source>
        <dbReference type="EMBL" id="GIG45559.1"/>
    </source>
</evidence>
<gene>
    <name evidence="1" type="ORF">Dsi01nite_036000</name>
</gene>
<sequence>MPYQVAEIVAKPTLVVRVGDAETGEPRRMTVYTGEAVLATQATGFRAITGLLPREPCGLFVPDVRPVEPHEQPVVAQAEAYLCGVVIEGQIQKQMGYGVGDAAAAFVADPRGGPLRWLQLTFTVTTLVAVRMGYRVTVLSPV</sequence>
<accession>A0A919PKR7</accession>
<dbReference type="EMBL" id="BONQ01000054">
    <property type="protein sequence ID" value="GIG45559.1"/>
    <property type="molecule type" value="Genomic_DNA"/>
</dbReference>
<evidence type="ECO:0000313" key="2">
    <source>
        <dbReference type="Proteomes" id="UP000660611"/>
    </source>
</evidence>
<proteinExistence type="predicted"/>
<dbReference type="AlphaFoldDB" id="A0A919PKR7"/>
<comment type="caution">
    <text evidence="1">The sequence shown here is derived from an EMBL/GenBank/DDBJ whole genome shotgun (WGS) entry which is preliminary data.</text>
</comment>
<reference evidence="1" key="1">
    <citation type="submission" date="2021-01" db="EMBL/GenBank/DDBJ databases">
        <title>Whole genome shotgun sequence of Dactylosporangium siamense NBRC 106093.</title>
        <authorList>
            <person name="Komaki H."/>
            <person name="Tamura T."/>
        </authorList>
    </citation>
    <scope>NUCLEOTIDE SEQUENCE</scope>
    <source>
        <strain evidence="1">NBRC 106093</strain>
    </source>
</reference>
<dbReference type="RefSeq" id="WP_203847363.1">
    <property type="nucleotide sequence ID" value="NZ_BAAAVW010000011.1"/>
</dbReference>
<organism evidence="1 2">
    <name type="scientific">Dactylosporangium siamense</name>
    <dbReference type="NCBI Taxonomy" id="685454"/>
    <lineage>
        <taxon>Bacteria</taxon>
        <taxon>Bacillati</taxon>
        <taxon>Actinomycetota</taxon>
        <taxon>Actinomycetes</taxon>
        <taxon>Micromonosporales</taxon>
        <taxon>Micromonosporaceae</taxon>
        <taxon>Dactylosporangium</taxon>
    </lineage>
</organism>
<protein>
    <submittedName>
        <fullName evidence="1">Uncharacterized protein</fullName>
    </submittedName>
</protein>
<keyword evidence="2" id="KW-1185">Reference proteome</keyword>
<dbReference type="Proteomes" id="UP000660611">
    <property type="component" value="Unassembled WGS sequence"/>
</dbReference>